<protein>
    <submittedName>
        <fullName evidence="2">Uncharacterized protein</fullName>
    </submittedName>
</protein>
<dbReference type="Proteomes" id="UP000014500">
    <property type="component" value="Unassembled WGS sequence"/>
</dbReference>
<proteinExistence type="predicted"/>
<dbReference type="AlphaFoldDB" id="T1IZ59"/>
<reference evidence="3" key="1">
    <citation type="submission" date="2011-05" db="EMBL/GenBank/DDBJ databases">
        <authorList>
            <person name="Richards S.R."/>
            <person name="Qu J."/>
            <person name="Jiang H."/>
            <person name="Jhangiani S.N."/>
            <person name="Agravi P."/>
            <person name="Goodspeed R."/>
            <person name="Gross S."/>
            <person name="Mandapat C."/>
            <person name="Jackson L."/>
            <person name="Mathew T."/>
            <person name="Pu L."/>
            <person name="Thornton R."/>
            <person name="Saada N."/>
            <person name="Wilczek-Boney K.B."/>
            <person name="Lee S."/>
            <person name="Kovar C."/>
            <person name="Wu Y."/>
            <person name="Scherer S.E."/>
            <person name="Worley K.C."/>
            <person name="Muzny D.M."/>
            <person name="Gibbs R."/>
        </authorList>
    </citation>
    <scope>NUCLEOTIDE SEQUENCE</scope>
    <source>
        <strain evidence="3">Brora</strain>
    </source>
</reference>
<evidence type="ECO:0000256" key="1">
    <source>
        <dbReference type="SAM" id="MobiDB-lite"/>
    </source>
</evidence>
<evidence type="ECO:0000313" key="2">
    <source>
        <dbReference type="EnsemblMetazoa" id="SMAR006531-PA"/>
    </source>
</evidence>
<organism evidence="2 3">
    <name type="scientific">Strigamia maritima</name>
    <name type="common">European centipede</name>
    <name type="synonym">Geophilus maritimus</name>
    <dbReference type="NCBI Taxonomy" id="126957"/>
    <lineage>
        <taxon>Eukaryota</taxon>
        <taxon>Metazoa</taxon>
        <taxon>Ecdysozoa</taxon>
        <taxon>Arthropoda</taxon>
        <taxon>Myriapoda</taxon>
        <taxon>Chilopoda</taxon>
        <taxon>Pleurostigmophora</taxon>
        <taxon>Geophilomorpha</taxon>
        <taxon>Linotaeniidae</taxon>
        <taxon>Strigamia</taxon>
    </lineage>
</organism>
<feature type="region of interest" description="Disordered" evidence="1">
    <location>
        <begin position="418"/>
        <end position="476"/>
    </location>
</feature>
<feature type="compositionally biased region" description="Polar residues" evidence="1">
    <location>
        <begin position="418"/>
        <end position="444"/>
    </location>
</feature>
<dbReference type="EMBL" id="JH431709">
    <property type="status" value="NOT_ANNOTATED_CDS"/>
    <property type="molecule type" value="Genomic_DNA"/>
</dbReference>
<keyword evidence="3" id="KW-1185">Reference proteome</keyword>
<sequence length="530" mass="59395">MKTGDESLFFNDSDGYSILSPNERLLQQYGRNGSYILTEDTQKQITKLHKQEQNKFRSAPLTKFTKKRYQMMRNINVHDIPFKPDISSEESRRLLDELKPDMTLLDIQSAIKPLQVKIAPKTPKKVRKHTTRTAPAAGFKSLYQLSLMLGKGFNIDDLYLVQDSFSKENIRARNEAGFGPLPFSTINPPVTVVSLKPQLPSTRYEPLPLDYIATVRPIRKEAKEMFNLQDSYNMNDKLGSVKAAGPTGRPMNSFMNDIIKVIDPELAQIDSDVSELRKVISNKLMQSKKNSHEGFSNKTPSSVGSVKATSSSKPYWICSSSSNSISSMSKCGLLRKDVYDLSDEESTPDGSENGSILGEEVDEMGEMDEMDEMDEMSDIELDVLKDVLKPHLSMRFEDFEKSGGREEVVMFNYKNLASSAKEPSNSNELPSSRESTKANASLTSRVGLEDVNSEERSDQGQTQSSERAHPLCNTVTPGTMMRTYEQAIGKDVAKGAQRSHTFSGLESKSKKGNKDRLAFSFPTIFQHHNN</sequence>
<feature type="region of interest" description="Disordered" evidence="1">
    <location>
        <begin position="490"/>
        <end position="516"/>
    </location>
</feature>
<reference evidence="2" key="2">
    <citation type="submission" date="2015-02" db="UniProtKB">
        <authorList>
            <consortium name="EnsemblMetazoa"/>
        </authorList>
    </citation>
    <scope>IDENTIFICATION</scope>
</reference>
<accession>T1IZ59</accession>
<evidence type="ECO:0000313" key="3">
    <source>
        <dbReference type="Proteomes" id="UP000014500"/>
    </source>
</evidence>
<dbReference type="HOGENOM" id="CLU_514210_0_0_1"/>
<dbReference type="EnsemblMetazoa" id="SMAR006531-RA">
    <property type="protein sequence ID" value="SMAR006531-PA"/>
    <property type="gene ID" value="SMAR006531"/>
</dbReference>
<name>T1IZ59_STRMM</name>
<feature type="compositionally biased region" description="Basic and acidic residues" evidence="1">
    <location>
        <begin position="507"/>
        <end position="516"/>
    </location>
</feature>